<keyword evidence="1 6" id="KW-0963">Cytoplasm</keyword>
<feature type="binding site" evidence="6">
    <location>
        <begin position="135"/>
        <end position="136"/>
    </location>
    <ligand>
        <name>S-adenosyl-L-methionine</name>
        <dbReference type="ChEBI" id="CHEBI:59789"/>
    </ligand>
</feature>
<keyword evidence="2 6" id="KW-0698">rRNA processing</keyword>
<comment type="similarity">
    <text evidence="6">Belongs to the methyltransferase superfamily. RNA methyltransferase RsmG family.</text>
</comment>
<keyword evidence="8" id="KW-1185">Reference proteome</keyword>
<organism evidence="7 8">
    <name type="scientific">Aliidiomarina halalkaliphila</name>
    <dbReference type="NCBI Taxonomy" id="2593535"/>
    <lineage>
        <taxon>Bacteria</taxon>
        <taxon>Pseudomonadati</taxon>
        <taxon>Pseudomonadota</taxon>
        <taxon>Gammaproteobacteria</taxon>
        <taxon>Alteromonadales</taxon>
        <taxon>Idiomarinaceae</taxon>
        <taxon>Aliidiomarina</taxon>
    </lineage>
</organism>
<dbReference type="SUPFAM" id="SSF53335">
    <property type="entry name" value="S-adenosyl-L-methionine-dependent methyltransferases"/>
    <property type="match status" value="1"/>
</dbReference>
<dbReference type="OrthoDB" id="9808773at2"/>
<evidence type="ECO:0000313" key="7">
    <source>
        <dbReference type="EMBL" id="TRW48733.1"/>
    </source>
</evidence>
<keyword evidence="4 6" id="KW-0808">Transferase</keyword>
<dbReference type="CDD" id="cd02440">
    <property type="entry name" value="AdoMet_MTases"/>
    <property type="match status" value="1"/>
</dbReference>
<feature type="binding site" evidence="6">
    <location>
        <position position="89"/>
    </location>
    <ligand>
        <name>S-adenosyl-L-methionine</name>
        <dbReference type="ChEBI" id="CHEBI:59789"/>
    </ligand>
</feature>
<evidence type="ECO:0000256" key="4">
    <source>
        <dbReference type="ARBA" id="ARBA00022679"/>
    </source>
</evidence>
<comment type="caution">
    <text evidence="7">The sequence shown here is derived from an EMBL/GenBank/DDBJ whole genome shotgun (WGS) entry which is preliminary data.</text>
</comment>
<evidence type="ECO:0000256" key="5">
    <source>
        <dbReference type="ARBA" id="ARBA00022691"/>
    </source>
</evidence>
<dbReference type="RefSeq" id="WP_143235719.1">
    <property type="nucleotide sequence ID" value="NZ_VJWL01000002.1"/>
</dbReference>
<dbReference type="AlphaFoldDB" id="A0A552X2A2"/>
<protein>
    <recommendedName>
        <fullName evidence="6">Ribosomal RNA small subunit methyltransferase G</fullName>
        <ecNumber evidence="6">2.1.1.170</ecNumber>
    </recommendedName>
    <alternativeName>
        <fullName evidence="6">16S rRNA 7-methylguanosine methyltransferase</fullName>
        <shortName evidence="6">16S rRNA m7G methyltransferase</shortName>
    </alternativeName>
</protein>
<name>A0A552X2A2_9GAMM</name>
<dbReference type="EMBL" id="VJWL01000002">
    <property type="protein sequence ID" value="TRW48733.1"/>
    <property type="molecule type" value="Genomic_DNA"/>
</dbReference>
<dbReference type="Pfam" id="PF02527">
    <property type="entry name" value="GidB"/>
    <property type="match status" value="1"/>
</dbReference>
<dbReference type="HAMAP" id="MF_00074">
    <property type="entry name" value="16SrRNA_methyltr_G"/>
    <property type="match status" value="1"/>
</dbReference>
<feature type="binding site" evidence="6">
    <location>
        <position position="154"/>
    </location>
    <ligand>
        <name>S-adenosyl-L-methionine</name>
        <dbReference type="ChEBI" id="CHEBI:59789"/>
    </ligand>
</feature>
<comment type="subcellular location">
    <subcellularLocation>
        <location evidence="6">Cytoplasm</location>
    </subcellularLocation>
</comment>
<evidence type="ECO:0000256" key="1">
    <source>
        <dbReference type="ARBA" id="ARBA00022490"/>
    </source>
</evidence>
<comment type="catalytic activity">
    <reaction evidence="6">
        <text>guanosine(527) in 16S rRNA + S-adenosyl-L-methionine = N(7)-methylguanosine(527) in 16S rRNA + S-adenosyl-L-homocysteine</text>
        <dbReference type="Rhea" id="RHEA:42732"/>
        <dbReference type="Rhea" id="RHEA-COMP:10209"/>
        <dbReference type="Rhea" id="RHEA-COMP:10210"/>
        <dbReference type="ChEBI" id="CHEBI:57856"/>
        <dbReference type="ChEBI" id="CHEBI:59789"/>
        <dbReference type="ChEBI" id="CHEBI:74269"/>
        <dbReference type="ChEBI" id="CHEBI:74480"/>
        <dbReference type="EC" id="2.1.1.170"/>
    </reaction>
</comment>
<dbReference type="InterPro" id="IPR029063">
    <property type="entry name" value="SAM-dependent_MTases_sf"/>
</dbReference>
<comment type="function">
    <text evidence="6">Specifically methylates the N7 position of guanine in position 527 of 16S rRNA.</text>
</comment>
<sequence>MAKLRPFPETELKKKLSELLQDTELSVSDSQQQQLIQLLGLLYKWNGAYNLTSVRDPKDMLIRHIMDSIVVGPYLHGTHIIDVGTGPGLPGLPLAICNPDQQFVLLDSLTKRVTFIRQVVHTLGLTNVTPVLARVQDFQPGDVGLTGFDSVISRAFASLADMLAWCHHLPSEQGRFLALKGAPTEEELESVPAPFRIHAVHQLQVPNLDAMRHIVDVRVTN</sequence>
<dbReference type="Gene3D" id="3.40.50.150">
    <property type="entry name" value="Vaccinia Virus protein VP39"/>
    <property type="match status" value="1"/>
</dbReference>
<reference evidence="7 8" key="1">
    <citation type="submission" date="2019-07" db="EMBL/GenBank/DDBJ databases">
        <authorList>
            <person name="Yang M."/>
            <person name="Zhao D."/>
            <person name="Xiang H."/>
        </authorList>
    </citation>
    <scope>NUCLEOTIDE SEQUENCE [LARGE SCALE GENOMIC DNA]</scope>
    <source>
        <strain evidence="7 8">IM1326</strain>
    </source>
</reference>
<dbReference type="NCBIfam" id="TIGR00138">
    <property type="entry name" value="rsmG_gidB"/>
    <property type="match status" value="1"/>
</dbReference>
<dbReference type="PANTHER" id="PTHR31760">
    <property type="entry name" value="S-ADENOSYL-L-METHIONINE-DEPENDENT METHYLTRANSFERASES SUPERFAMILY PROTEIN"/>
    <property type="match status" value="1"/>
</dbReference>
<evidence type="ECO:0000256" key="3">
    <source>
        <dbReference type="ARBA" id="ARBA00022603"/>
    </source>
</evidence>
<keyword evidence="3 6" id="KW-0489">Methyltransferase</keyword>
<dbReference type="InterPro" id="IPR003682">
    <property type="entry name" value="rRNA_ssu_MeTfrase_G"/>
</dbReference>
<keyword evidence="5 6" id="KW-0949">S-adenosyl-L-methionine</keyword>
<accession>A0A552X2A2</accession>
<dbReference type="Proteomes" id="UP000320359">
    <property type="component" value="Unassembled WGS sequence"/>
</dbReference>
<evidence type="ECO:0000256" key="2">
    <source>
        <dbReference type="ARBA" id="ARBA00022552"/>
    </source>
</evidence>
<evidence type="ECO:0000313" key="8">
    <source>
        <dbReference type="Proteomes" id="UP000320359"/>
    </source>
</evidence>
<feature type="binding site" evidence="6">
    <location>
        <position position="84"/>
    </location>
    <ligand>
        <name>S-adenosyl-L-methionine</name>
        <dbReference type="ChEBI" id="CHEBI:59789"/>
    </ligand>
</feature>
<proteinExistence type="inferred from homology"/>
<gene>
    <name evidence="6 7" type="primary">rsmG</name>
    <name evidence="7" type="ORF">FM042_07045</name>
</gene>
<dbReference type="GO" id="GO:0070043">
    <property type="term" value="F:rRNA (guanine-N7-)-methyltransferase activity"/>
    <property type="evidence" value="ECO:0007669"/>
    <property type="project" value="UniProtKB-UniRule"/>
</dbReference>
<dbReference type="GO" id="GO:0005829">
    <property type="term" value="C:cytosol"/>
    <property type="evidence" value="ECO:0007669"/>
    <property type="project" value="TreeGrafter"/>
</dbReference>
<dbReference type="EC" id="2.1.1.170" evidence="6"/>
<dbReference type="PIRSF" id="PIRSF003078">
    <property type="entry name" value="GidB"/>
    <property type="match status" value="1"/>
</dbReference>
<comment type="caution">
    <text evidence="6">Lacks conserved residue(s) required for the propagation of feature annotation.</text>
</comment>
<evidence type="ECO:0000256" key="6">
    <source>
        <dbReference type="HAMAP-Rule" id="MF_00074"/>
    </source>
</evidence>
<dbReference type="PANTHER" id="PTHR31760:SF0">
    <property type="entry name" value="S-ADENOSYL-L-METHIONINE-DEPENDENT METHYLTRANSFERASES SUPERFAMILY PROTEIN"/>
    <property type="match status" value="1"/>
</dbReference>